<reference evidence="2" key="2">
    <citation type="submission" date="2025-08" db="UniProtKB">
        <authorList>
            <consortium name="Ensembl"/>
        </authorList>
    </citation>
    <scope>IDENTIFICATION</scope>
</reference>
<feature type="compositionally biased region" description="Polar residues" evidence="1">
    <location>
        <begin position="91"/>
        <end position="100"/>
    </location>
</feature>
<name>A0A9L0K2D0_EQUAS</name>
<protein>
    <submittedName>
        <fullName evidence="2">Zinc finger protein 692</fullName>
    </submittedName>
</protein>
<organism evidence="2 3">
    <name type="scientific">Equus asinus</name>
    <name type="common">Donkey</name>
    <name type="synonym">Equus africanus asinus</name>
    <dbReference type="NCBI Taxonomy" id="9793"/>
    <lineage>
        <taxon>Eukaryota</taxon>
        <taxon>Metazoa</taxon>
        <taxon>Chordata</taxon>
        <taxon>Craniata</taxon>
        <taxon>Vertebrata</taxon>
        <taxon>Euteleostomi</taxon>
        <taxon>Mammalia</taxon>
        <taxon>Eutheria</taxon>
        <taxon>Laurasiatheria</taxon>
        <taxon>Perissodactyla</taxon>
        <taxon>Equidae</taxon>
        <taxon>Equus</taxon>
    </lineage>
</organism>
<proteinExistence type="predicted"/>
<keyword evidence="3" id="KW-1185">Reference proteome</keyword>
<sequence>MAASPADACRTRREKRRQLDARRSKCRIRLGGHMEQWCLLKEQLGFSLHSQLAKFLLDRGVGPLPETFLPPGEEEEKEEDEDEEEMLSDASPWTYSSSPDEQVGAEGGCLAEQEEGGGSWSGNPELCRLYGRACWW</sequence>
<evidence type="ECO:0000256" key="1">
    <source>
        <dbReference type="SAM" id="MobiDB-lite"/>
    </source>
</evidence>
<dbReference type="Ensembl" id="ENSEAST00005069352.1">
    <property type="protein sequence ID" value="ENSEASP00005056497.1"/>
    <property type="gene ID" value="ENSEASG00005006750.2"/>
</dbReference>
<dbReference type="Proteomes" id="UP000694387">
    <property type="component" value="Chromosome 1"/>
</dbReference>
<reference evidence="2" key="3">
    <citation type="submission" date="2025-09" db="UniProtKB">
        <authorList>
            <consortium name="Ensembl"/>
        </authorList>
    </citation>
    <scope>IDENTIFICATION</scope>
</reference>
<evidence type="ECO:0000313" key="3">
    <source>
        <dbReference type="Proteomes" id="UP000694387"/>
    </source>
</evidence>
<evidence type="ECO:0000313" key="2">
    <source>
        <dbReference type="Ensembl" id="ENSEASP00005056497.1"/>
    </source>
</evidence>
<dbReference type="AlphaFoldDB" id="A0A9L0K2D0"/>
<feature type="region of interest" description="Disordered" evidence="1">
    <location>
        <begin position="64"/>
        <end position="123"/>
    </location>
</feature>
<feature type="compositionally biased region" description="Acidic residues" evidence="1">
    <location>
        <begin position="72"/>
        <end position="87"/>
    </location>
</feature>
<reference evidence="2 3" key="1">
    <citation type="journal article" date="2020" name="Nat. Commun.">
        <title>Donkey genomes provide new insights into domestication and selection for coat color.</title>
        <authorList>
            <person name="Wang"/>
            <person name="C."/>
            <person name="Li"/>
            <person name="H."/>
            <person name="Guo"/>
            <person name="Y."/>
            <person name="Huang"/>
            <person name="J."/>
            <person name="Sun"/>
            <person name="Y."/>
            <person name="Min"/>
            <person name="J."/>
            <person name="Wang"/>
            <person name="J."/>
            <person name="Fang"/>
            <person name="X."/>
            <person name="Zhao"/>
            <person name="Z."/>
            <person name="Wang"/>
            <person name="S."/>
            <person name="Zhang"/>
            <person name="Y."/>
            <person name="Liu"/>
            <person name="Q."/>
            <person name="Jiang"/>
            <person name="Q."/>
            <person name="Wang"/>
            <person name="X."/>
            <person name="Guo"/>
            <person name="Y."/>
            <person name="Yang"/>
            <person name="C."/>
            <person name="Wang"/>
            <person name="Y."/>
            <person name="Tian"/>
            <person name="F."/>
            <person name="Zhuang"/>
            <person name="G."/>
            <person name="Fan"/>
            <person name="Y."/>
            <person name="Gao"/>
            <person name="Q."/>
            <person name="Li"/>
            <person name="Y."/>
            <person name="Ju"/>
            <person name="Z."/>
            <person name="Li"/>
            <person name="J."/>
            <person name="Li"/>
            <person name="R."/>
            <person name="Hou"/>
            <person name="M."/>
            <person name="Yang"/>
            <person name="G."/>
            <person name="Liu"/>
            <person name="G."/>
            <person name="Liu"/>
            <person name="W."/>
            <person name="Guo"/>
            <person name="J."/>
            <person name="Pan"/>
            <person name="S."/>
            <person name="Fan"/>
            <person name="G."/>
            <person name="Zhang"/>
            <person name="W."/>
            <person name="Zhang"/>
            <person name="R."/>
            <person name="Yu"/>
            <person name="J."/>
            <person name="Zhang"/>
            <person name="X."/>
            <person name="Yin"/>
            <person name="Q."/>
            <person name="Ji"/>
            <person name="C."/>
            <person name="Jin"/>
            <person name="Y."/>
            <person name="Yue"/>
            <person name="G."/>
            <person name="Liu"/>
            <person name="M."/>
            <person name="Xu"/>
            <person name="J."/>
            <person name="Liu"/>
            <person name="S."/>
            <person name="Jordana"/>
            <person name="J."/>
            <person name="Noce"/>
            <person name="A."/>
            <person name="Amills"/>
            <person name="M."/>
            <person name="Wu"/>
            <person name="D.D."/>
            <person name="Li"/>
            <person name="S."/>
            <person name="Zhou"/>
            <person name="X. and Zhong"/>
            <person name="J."/>
        </authorList>
    </citation>
    <scope>NUCLEOTIDE SEQUENCE [LARGE SCALE GENOMIC DNA]</scope>
</reference>
<dbReference type="GeneTree" id="ENSGT00940000161175"/>
<gene>
    <name evidence="2" type="primary">ZNF692</name>
</gene>
<accession>A0A9L0K2D0</accession>